<reference evidence="2" key="3">
    <citation type="submission" date="2020-12" db="UniProtKB">
        <authorList>
            <consortium name="EnsemblPlants"/>
        </authorList>
    </citation>
    <scope>IDENTIFICATION</scope>
</reference>
<evidence type="ECO:0000313" key="3">
    <source>
        <dbReference type="Proteomes" id="UP000006727"/>
    </source>
</evidence>
<proteinExistence type="predicted"/>
<protein>
    <submittedName>
        <fullName evidence="1 2">Uncharacterized protein</fullName>
    </submittedName>
</protein>
<dbReference type="Proteomes" id="UP000006727">
    <property type="component" value="Chromosome 16"/>
</dbReference>
<dbReference type="EnsemblPlants" id="Pp3c16_20780V3.1">
    <property type="protein sequence ID" value="PAC:32984279.CDS.1"/>
    <property type="gene ID" value="Pp3c16_20780"/>
</dbReference>
<gene>
    <name evidence="1" type="ORF">PHYPA_021288</name>
</gene>
<name>A0A2K1J9I6_PHYPA</name>
<dbReference type="Gramene" id="Pp3c16_20780V3.1">
    <property type="protein sequence ID" value="PAC:32984279.CDS.1"/>
    <property type="gene ID" value="Pp3c16_20780"/>
</dbReference>
<evidence type="ECO:0000313" key="1">
    <source>
        <dbReference type="EMBL" id="PNR38177.1"/>
    </source>
</evidence>
<dbReference type="EnsemblPlants" id="Pp3c16_20780V3.2">
    <property type="protein sequence ID" value="PAC:32984280.CDS.1"/>
    <property type="gene ID" value="Pp3c16_20780"/>
</dbReference>
<sequence>MDNFIIAGVGDQDHPPLLLVDRGTCGGPRKVCCSSLRLGLCCLQLHGAFEP</sequence>
<accession>A0A2K1J9I6</accession>
<organism evidence="1">
    <name type="scientific">Physcomitrium patens</name>
    <name type="common">Spreading-leaved earth moss</name>
    <name type="synonym">Physcomitrella patens</name>
    <dbReference type="NCBI Taxonomy" id="3218"/>
    <lineage>
        <taxon>Eukaryota</taxon>
        <taxon>Viridiplantae</taxon>
        <taxon>Streptophyta</taxon>
        <taxon>Embryophyta</taxon>
        <taxon>Bryophyta</taxon>
        <taxon>Bryophytina</taxon>
        <taxon>Bryopsida</taxon>
        <taxon>Funariidae</taxon>
        <taxon>Funariales</taxon>
        <taxon>Funariaceae</taxon>
        <taxon>Physcomitrium</taxon>
    </lineage>
</organism>
<reference evidence="1 3" key="2">
    <citation type="journal article" date="2018" name="Plant J.">
        <title>The Physcomitrella patens chromosome-scale assembly reveals moss genome structure and evolution.</title>
        <authorList>
            <person name="Lang D."/>
            <person name="Ullrich K.K."/>
            <person name="Murat F."/>
            <person name="Fuchs J."/>
            <person name="Jenkins J."/>
            <person name="Haas F.B."/>
            <person name="Piednoel M."/>
            <person name="Gundlach H."/>
            <person name="Van Bel M."/>
            <person name="Meyberg R."/>
            <person name="Vives C."/>
            <person name="Morata J."/>
            <person name="Symeonidi A."/>
            <person name="Hiss M."/>
            <person name="Muchero W."/>
            <person name="Kamisugi Y."/>
            <person name="Saleh O."/>
            <person name="Blanc G."/>
            <person name="Decker E.L."/>
            <person name="van Gessel N."/>
            <person name="Grimwood J."/>
            <person name="Hayes R.D."/>
            <person name="Graham S.W."/>
            <person name="Gunter L.E."/>
            <person name="McDaniel S.F."/>
            <person name="Hoernstein S.N.W."/>
            <person name="Larsson A."/>
            <person name="Li F.W."/>
            <person name="Perroud P.F."/>
            <person name="Phillips J."/>
            <person name="Ranjan P."/>
            <person name="Rokshar D.S."/>
            <person name="Rothfels C.J."/>
            <person name="Schneider L."/>
            <person name="Shu S."/>
            <person name="Stevenson D.W."/>
            <person name="Thummler F."/>
            <person name="Tillich M."/>
            <person name="Villarreal Aguilar J.C."/>
            <person name="Widiez T."/>
            <person name="Wong G.K."/>
            <person name="Wymore A."/>
            <person name="Zhang Y."/>
            <person name="Zimmer A.D."/>
            <person name="Quatrano R.S."/>
            <person name="Mayer K.F.X."/>
            <person name="Goodstein D."/>
            <person name="Casacuberta J.M."/>
            <person name="Vandepoele K."/>
            <person name="Reski R."/>
            <person name="Cuming A.C."/>
            <person name="Tuskan G.A."/>
            <person name="Maumus F."/>
            <person name="Salse J."/>
            <person name="Schmutz J."/>
            <person name="Rensing S.A."/>
        </authorList>
    </citation>
    <scope>NUCLEOTIDE SEQUENCE [LARGE SCALE GENOMIC DNA]</scope>
    <source>
        <strain evidence="2 3">cv. Gransden 2004</strain>
    </source>
</reference>
<dbReference type="Gramene" id="Pp3c16_20780V3.2">
    <property type="protein sequence ID" value="PAC:32984280.CDS.1"/>
    <property type="gene ID" value="Pp3c16_20780"/>
</dbReference>
<evidence type="ECO:0000313" key="2">
    <source>
        <dbReference type="EnsemblPlants" id="PAC:32984279.CDS.1"/>
    </source>
</evidence>
<keyword evidence="3" id="KW-1185">Reference proteome</keyword>
<dbReference type="AlphaFoldDB" id="A0A2K1J9I6"/>
<dbReference type="EMBL" id="ABEU02000016">
    <property type="protein sequence ID" value="PNR38177.1"/>
    <property type="molecule type" value="Genomic_DNA"/>
</dbReference>
<dbReference type="InParanoid" id="A0A2K1J9I6"/>
<dbReference type="PaxDb" id="3218-PP1S4_14V6.1"/>
<reference evidence="1 3" key="1">
    <citation type="journal article" date="2008" name="Science">
        <title>The Physcomitrella genome reveals evolutionary insights into the conquest of land by plants.</title>
        <authorList>
            <person name="Rensing S."/>
            <person name="Lang D."/>
            <person name="Zimmer A."/>
            <person name="Terry A."/>
            <person name="Salamov A."/>
            <person name="Shapiro H."/>
            <person name="Nishiyama T."/>
            <person name="Perroud P.-F."/>
            <person name="Lindquist E."/>
            <person name="Kamisugi Y."/>
            <person name="Tanahashi T."/>
            <person name="Sakakibara K."/>
            <person name="Fujita T."/>
            <person name="Oishi K."/>
            <person name="Shin-I T."/>
            <person name="Kuroki Y."/>
            <person name="Toyoda A."/>
            <person name="Suzuki Y."/>
            <person name="Hashimoto A."/>
            <person name="Yamaguchi K."/>
            <person name="Sugano A."/>
            <person name="Kohara Y."/>
            <person name="Fujiyama A."/>
            <person name="Anterola A."/>
            <person name="Aoki S."/>
            <person name="Ashton N."/>
            <person name="Barbazuk W.B."/>
            <person name="Barker E."/>
            <person name="Bennetzen J."/>
            <person name="Bezanilla M."/>
            <person name="Blankenship R."/>
            <person name="Cho S.H."/>
            <person name="Dutcher S."/>
            <person name="Estelle M."/>
            <person name="Fawcett J.A."/>
            <person name="Gundlach H."/>
            <person name="Hanada K."/>
            <person name="Heyl A."/>
            <person name="Hicks K.A."/>
            <person name="Hugh J."/>
            <person name="Lohr M."/>
            <person name="Mayer K."/>
            <person name="Melkozernov A."/>
            <person name="Murata T."/>
            <person name="Nelson D."/>
            <person name="Pils B."/>
            <person name="Prigge M."/>
            <person name="Reiss B."/>
            <person name="Renner T."/>
            <person name="Rombauts S."/>
            <person name="Rushton P."/>
            <person name="Sanderfoot A."/>
            <person name="Schween G."/>
            <person name="Shiu S.-H."/>
            <person name="Stueber K."/>
            <person name="Theodoulou F.L."/>
            <person name="Tu H."/>
            <person name="Van de Peer Y."/>
            <person name="Verrier P.J."/>
            <person name="Waters E."/>
            <person name="Wood A."/>
            <person name="Yang L."/>
            <person name="Cove D."/>
            <person name="Cuming A."/>
            <person name="Hasebe M."/>
            <person name="Lucas S."/>
            <person name="Mishler D.B."/>
            <person name="Reski R."/>
            <person name="Grigoriev I."/>
            <person name="Quatrano R.S."/>
            <person name="Boore J.L."/>
        </authorList>
    </citation>
    <scope>NUCLEOTIDE SEQUENCE [LARGE SCALE GENOMIC DNA]</scope>
    <source>
        <strain evidence="2 3">cv. Gransden 2004</strain>
    </source>
</reference>